<keyword evidence="9" id="KW-1185">Reference proteome</keyword>
<evidence type="ECO:0000256" key="2">
    <source>
        <dbReference type="ARBA" id="ARBA00022692"/>
    </source>
</evidence>
<keyword evidence="3 6" id="KW-1133">Transmembrane helix</keyword>
<dbReference type="PANTHER" id="PTHR11662:SF446">
    <property type="entry name" value="SODIUM-DEPENDENT PHOSPHATE TRANSPORT PROTEIN 1, CHLOROPLASTIC"/>
    <property type="match status" value="1"/>
</dbReference>
<evidence type="ECO:0000256" key="4">
    <source>
        <dbReference type="ARBA" id="ARBA00023136"/>
    </source>
</evidence>
<dbReference type="InterPro" id="IPR020846">
    <property type="entry name" value="MFS_dom"/>
</dbReference>
<dbReference type="Proteomes" id="UP001445335">
    <property type="component" value="Unassembled WGS sequence"/>
</dbReference>
<keyword evidence="4 6" id="KW-0472">Membrane</keyword>
<organism evidence="8 9">
    <name type="scientific">Elliptochloris bilobata</name>
    <dbReference type="NCBI Taxonomy" id="381761"/>
    <lineage>
        <taxon>Eukaryota</taxon>
        <taxon>Viridiplantae</taxon>
        <taxon>Chlorophyta</taxon>
        <taxon>core chlorophytes</taxon>
        <taxon>Trebouxiophyceae</taxon>
        <taxon>Trebouxiophyceae incertae sedis</taxon>
        <taxon>Elliptochloris clade</taxon>
        <taxon>Elliptochloris</taxon>
    </lineage>
</organism>
<name>A0AAW1RP96_9CHLO</name>
<dbReference type="AlphaFoldDB" id="A0AAW1RP96"/>
<evidence type="ECO:0000256" key="6">
    <source>
        <dbReference type="SAM" id="Phobius"/>
    </source>
</evidence>
<dbReference type="Pfam" id="PF07690">
    <property type="entry name" value="MFS_1"/>
    <property type="match status" value="1"/>
</dbReference>
<dbReference type="GO" id="GO:0016020">
    <property type="term" value="C:membrane"/>
    <property type="evidence" value="ECO:0007669"/>
    <property type="project" value="UniProtKB-SubCell"/>
</dbReference>
<dbReference type="InterPro" id="IPR036259">
    <property type="entry name" value="MFS_trans_sf"/>
</dbReference>
<comment type="caution">
    <text evidence="8">The sequence shown here is derived from an EMBL/GenBank/DDBJ whole genome shotgun (WGS) entry which is preliminary data.</text>
</comment>
<gene>
    <name evidence="8" type="ORF">WJX81_008633</name>
</gene>
<feature type="domain" description="Major facilitator superfamily (MFS) profile" evidence="7">
    <location>
        <begin position="16"/>
        <end position="432"/>
    </location>
</feature>
<dbReference type="EMBL" id="JALJOU010000028">
    <property type="protein sequence ID" value="KAK9835423.1"/>
    <property type="molecule type" value="Genomic_DNA"/>
</dbReference>
<comment type="similarity">
    <text evidence="5">Belongs to the major facilitator superfamily. Sodium/anion cotransporter (TC 2.A.1.14) family.</text>
</comment>
<feature type="transmembrane region" description="Helical" evidence="6">
    <location>
        <begin position="81"/>
        <end position="101"/>
    </location>
</feature>
<evidence type="ECO:0000256" key="1">
    <source>
        <dbReference type="ARBA" id="ARBA00004141"/>
    </source>
</evidence>
<evidence type="ECO:0000313" key="9">
    <source>
        <dbReference type="Proteomes" id="UP001445335"/>
    </source>
</evidence>
<proteinExistence type="inferred from homology"/>
<dbReference type="PANTHER" id="PTHR11662">
    <property type="entry name" value="SOLUTE CARRIER FAMILY 17"/>
    <property type="match status" value="1"/>
</dbReference>
<feature type="transmembrane region" description="Helical" evidence="6">
    <location>
        <begin position="341"/>
        <end position="366"/>
    </location>
</feature>
<evidence type="ECO:0000256" key="5">
    <source>
        <dbReference type="ARBA" id="ARBA00024362"/>
    </source>
</evidence>
<dbReference type="InterPro" id="IPR011701">
    <property type="entry name" value="MFS"/>
</dbReference>
<feature type="transmembrane region" description="Helical" evidence="6">
    <location>
        <begin position="242"/>
        <end position="263"/>
    </location>
</feature>
<feature type="transmembrane region" description="Helical" evidence="6">
    <location>
        <begin position="275"/>
        <end position="296"/>
    </location>
</feature>
<evidence type="ECO:0000256" key="3">
    <source>
        <dbReference type="ARBA" id="ARBA00022989"/>
    </source>
</evidence>
<reference evidence="8 9" key="1">
    <citation type="journal article" date="2024" name="Nat. Commun.">
        <title>Phylogenomics reveals the evolutionary origins of lichenization in chlorophyte algae.</title>
        <authorList>
            <person name="Puginier C."/>
            <person name="Libourel C."/>
            <person name="Otte J."/>
            <person name="Skaloud P."/>
            <person name="Haon M."/>
            <person name="Grisel S."/>
            <person name="Petersen M."/>
            <person name="Berrin J.G."/>
            <person name="Delaux P.M."/>
            <person name="Dal Grande F."/>
            <person name="Keller J."/>
        </authorList>
    </citation>
    <scope>NUCLEOTIDE SEQUENCE [LARGE SCALE GENOMIC DNA]</scope>
    <source>
        <strain evidence="8 9">SAG 245.80</strain>
    </source>
</reference>
<evidence type="ECO:0000259" key="7">
    <source>
        <dbReference type="PROSITE" id="PS50850"/>
    </source>
</evidence>
<feature type="transmembrane region" description="Helical" evidence="6">
    <location>
        <begin position="54"/>
        <end position="74"/>
    </location>
</feature>
<comment type="subcellular location">
    <subcellularLocation>
        <location evidence="1">Membrane</location>
        <topology evidence="1">Multi-pass membrane protein</topology>
    </subcellularLocation>
</comment>
<dbReference type="PROSITE" id="PS50850">
    <property type="entry name" value="MFS"/>
    <property type="match status" value="1"/>
</dbReference>
<accession>A0AAW1RP96</accession>
<dbReference type="GO" id="GO:0022857">
    <property type="term" value="F:transmembrane transporter activity"/>
    <property type="evidence" value="ECO:0007669"/>
    <property type="project" value="InterPro"/>
</dbReference>
<evidence type="ECO:0000313" key="8">
    <source>
        <dbReference type="EMBL" id="KAK9835423.1"/>
    </source>
</evidence>
<protein>
    <recommendedName>
        <fullName evidence="7">Major facilitator superfamily (MFS) profile domain-containing protein</fullName>
    </recommendedName>
</protein>
<dbReference type="InterPro" id="IPR050382">
    <property type="entry name" value="MFS_Na/Anion_cotransporter"/>
</dbReference>
<feature type="transmembrane region" description="Helical" evidence="6">
    <location>
        <begin position="378"/>
        <end position="401"/>
    </location>
</feature>
<keyword evidence="2 6" id="KW-0812">Transmembrane</keyword>
<dbReference type="SUPFAM" id="SSF103473">
    <property type="entry name" value="MFS general substrate transporter"/>
    <property type="match status" value="1"/>
</dbReference>
<dbReference type="Gene3D" id="1.20.1250.20">
    <property type="entry name" value="MFS general substrate transporter like domains"/>
    <property type="match status" value="2"/>
</dbReference>
<feature type="transmembrane region" description="Helical" evidence="6">
    <location>
        <begin position="407"/>
        <end position="429"/>
    </location>
</feature>
<sequence length="436" mass="44614">MLHQRHQKGAEAEQALVTFFAVAMALASMQRATIAILAVPLQALLGLTMPQLGVLQAAVLVGYVAGQVPLGFLADRVGGPPVMLASLVAWSAVAAVTPLVGAARPAARLPLLVGARAALGLCQSCLMPATSAMAAQWVPEGRRAHALATVYAGYSLGTVAGLLLTPALEAAFRWPAALHTFSVAGLAWSAWHWKRLPPGCLTTAPRPAAGALEQGDHAMDVLAADPDVWTASGQRQRTPVQVLLLCWTHAVIGFGFFALQFWTPMILAERGVGDLRVLGLASAGPWAAAAALSVGAGRASDRLQAALGWPRLRARRLVQGAASMGPALCLLPLALDPRALSPAAAAACLTGAVASASLCYAGFHPYTLDVAPRDAGKLLGLTNSCATLAGIAANVLAGVLGARAGGFGAMLGLTAALYAASFATFAMFARGRPVVL</sequence>